<evidence type="ECO:0000313" key="5">
    <source>
        <dbReference type="EMBL" id="PNV76761.1"/>
    </source>
</evidence>
<dbReference type="InterPro" id="IPR018060">
    <property type="entry name" value="HTH_AraC"/>
</dbReference>
<reference evidence="5" key="1">
    <citation type="submission" date="2018-01" db="EMBL/GenBank/DDBJ databases">
        <title>Genomic characterization of Leptospira inadai serogroup Lyme isolated from captured rat in Brazil and comparative analysis with human reference strain.</title>
        <authorList>
            <person name="Moreno L.Z."/>
            <person name="Loureiro A.P."/>
            <person name="Miraglia F."/>
            <person name="Kremer F.S."/>
            <person name="Eslabao M.R."/>
            <person name="Dellagostin O.A."/>
            <person name="Lilenbaum W."/>
            <person name="Moreno A.M."/>
        </authorList>
    </citation>
    <scope>NUCLEOTIDE SEQUENCE [LARGE SCALE GENOMIC DNA]</scope>
    <source>
        <strain evidence="5">M34/99</strain>
    </source>
</reference>
<dbReference type="RefSeq" id="WP_020988900.1">
    <property type="nucleotide sequence ID" value="NZ_MCRM02000001.1"/>
</dbReference>
<dbReference type="InterPro" id="IPR003313">
    <property type="entry name" value="AraC-bd"/>
</dbReference>
<feature type="domain" description="HTH araC/xylS-type" evidence="4">
    <location>
        <begin position="191"/>
        <end position="289"/>
    </location>
</feature>
<gene>
    <name evidence="5" type="ORF">BES34_000255</name>
</gene>
<keyword evidence="1" id="KW-0805">Transcription regulation</keyword>
<dbReference type="Proteomes" id="UP000094669">
    <property type="component" value="Unassembled WGS sequence"/>
</dbReference>
<keyword evidence="3" id="KW-0804">Transcription</keyword>
<dbReference type="Gene3D" id="1.10.10.60">
    <property type="entry name" value="Homeodomain-like"/>
    <property type="match status" value="1"/>
</dbReference>
<evidence type="ECO:0000256" key="3">
    <source>
        <dbReference type="ARBA" id="ARBA00023163"/>
    </source>
</evidence>
<dbReference type="InterPro" id="IPR037923">
    <property type="entry name" value="HTH-like"/>
</dbReference>
<dbReference type="Pfam" id="PF12833">
    <property type="entry name" value="HTH_18"/>
    <property type="match status" value="1"/>
</dbReference>
<dbReference type="Gene3D" id="2.60.120.10">
    <property type="entry name" value="Jelly Rolls"/>
    <property type="match status" value="1"/>
</dbReference>
<protein>
    <submittedName>
        <fullName evidence="5">AraC family transcriptional regulator</fullName>
    </submittedName>
</protein>
<evidence type="ECO:0000259" key="4">
    <source>
        <dbReference type="PROSITE" id="PS01124"/>
    </source>
</evidence>
<dbReference type="PANTHER" id="PTHR43280:SF32">
    <property type="entry name" value="TRANSCRIPTIONAL REGULATORY PROTEIN"/>
    <property type="match status" value="1"/>
</dbReference>
<dbReference type="EMBL" id="MCRM02000001">
    <property type="protein sequence ID" value="PNV76761.1"/>
    <property type="molecule type" value="Genomic_DNA"/>
</dbReference>
<comment type="caution">
    <text evidence="5">The sequence shown here is derived from an EMBL/GenBank/DDBJ whole genome shotgun (WGS) entry which is preliminary data.</text>
</comment>
<dbReference type="InterPro" id="IPR009057">
    <property type="entry name" value="Homeodomain-like_sf"/>
</dbReference>
<dbReference type="PANTHER" id="PTHR43280">
    <property type="entry name" value="ARAC-FAMILY TRANSCRIPTIONAL REGULATOR"/>
    <property type="match status" value="1"/>
</dbReference>
<dbReference type="Pfam" id="PF02311">
    <property type="entry name" value="AraC_binding"/>
    <property type="match status" value="1"/>
</dbReference>
<dbReference type="InterPro" id="IPR014710">
    <property type="entry name" value="RmlC-like_jellyroll"/>
</dbReference>
<keyword evidence="6" id="KW-1185">Reference proteome</keyword>
<dbReference type="SUPFAM" id="SSF51215">
    <property type="entry name" value="Regulatory protein AraC"/>
    <property type="match status" value="1"/>
</dbReference>
<proteinExistence type="predicted"/>
<dbReference type="PROSITE" id="PS01124">
    <property type="entry name" value="HTH_ARAC_FAMILY_2"/>
    <property type="match status" value="1"/>
</dbReference>
<evidence type="ECO:0000256" key="2">
    <source>
        <dbReference type="ARBA" id="ARBA00023125"/>
    </source>
</evidence>
<organism evidence="5 6">
    <name type="scientific">Leptospira inadai serovar Lyme</name>
    <dbReference type="NCBI Taxonomy" id="293084"/>
    <lineage>
        <taxon>Bacteria</taxon>
        <taxon>Pseudomonadati</taxon>
        <taxon>Spirochaetota</taxon>
        <taxon>Spirochaetia</taxon>
        <taxon>Leptospirales</taxon>
        <taxon>Leptospiraceae</taxon>
        <taxon>Leptospira</taxon>
    </lineage>
</organism>
<evidence type="ECO:0000313" key="6">
    <source>
        <dbReference type="Proteomes" id="UP000094669"/>
    </source>
</evidence>
<sequence length="294" mass="33967">MRNPIKTDRSLISTIRLSDLYRDSSIPFLQVSRLQNLPSDFAEYFSGHRHDYFAVFFFLKGEGNHKIDFVNHEIEDNSLFFIRPGQVHSWRFDSPVIGYALKFAPEFYARNSAARSSIFGFPFFKSGSSRSKLGIRESQALARDFDRLLAERENESEEGILFALTQLILLEIKREYEFGCEVSDITDELISEFEQILEGNFIRERSTVFYARRLGVSASALNSACKKRLGLNAKSVINDRILLEIKRLLVHSPNSITAISREVNFSDNAYLSRFFRAQTGVSPERYREENRKVQ</sequence>
<keyword evidence="2" id="KW-0238">DNA-binding</keyword>
<name>A0ABX4YNA5_9LEPT</name>
<accession>A0ABX4YNA5</accession>
<dbReference type="SMART" id="SM00342">
    <property type="entry name" value="HTH_ARAC"/>
    <property type="match status" value="1"/>
</dbReference>
<dbReference type="SUPFAM" id="SSF46689">
    <property type="entry name" value="Homeodomain-like"/>
    <property type="match status" value="1"/>
</dbReference>
<evidence type="ECO:0000256" key="1">
    <source>
        <dbReference type="ARBA" id="ARBA00023015"/>
    </source>
</evidence>